<name>A0A7S0ZJ16_9RHOD</name>
<gene>
    <name evidence="1" type="ORF">TOLI1172_LOCUS7802</name>
</gene>
<protein>
    <submittedName>
        <fullName evidence="1">Uncharacterized protein</fullName>
    </submittedName>
</protein>
<proteinExistence type="predicted"/>
<dbReference type="EMBL" id="HBFP01010835">
    <property type="protein sequence ID" value="CAD8823404.1"/>
    <property type="molecule type" value="Transcribed_RNA"/>
</dbReference>
<evidence type="ECO:0000313" key="1">
    <source>
        <dbReference type="EMBL" id="CAD8823404.1"/>
    </source>
</evidence>
<reference evidence="1" key="1">
    <citation type="submission" date="2021-01" db="EMBL/GenBank/DDBJ databases">
        <authorList>
            <person name="Corre E."/>
            <person name="Pelletier E."/>
            <person name="Niang G."/>
            <person name="Scheremetjew M."/>
            <person name="Finn R."/>
            <person name="Kale V."/>
            <person name="Holt S."/>
            <person name="Cochrane G."/>
            <person name="Meng A."/>
            <person name="Brown T."/>
            <person name="Cohen L."/>
        </authorList>
    </citation>
    <scope>NUCLEOTIDE SEQUENCE</scope>
    <source>
        <strain evidence="1">CCMP3278</strain>
    </source>
</reference>
<organism evidence="1">
    <name type="scientific">Timspurckia oligopyrenoides</name>
    <dbReference type="NCBI Taxonomy" id="708627"/>
    <lineage>
        <taxon>Eukaryota</taxon>
        <taxon>Rhodophyta</taxon>
        <taxon>Bangiophyceae</taxon>
        <taxon>Porphyridiales</taxon>
        <taxon>Porphyridiaceae</taxon>
        <taxon>Timspurckia</taxon>
    </lineage>
</organism>
<accession>A0A7S0ZJ16</accession>
<sequence length="165" mass="18708">MNGYPVENSIQFEPSNYVQDGSEMQTDAKHVEAKILGEEESGKNSAELSRVQDESVVDELSKNGNMELRPILRPKPGCVTLPERILLKLSNGNWIEVNLRKRKSKITELGQEYTLSYETQFGTTHKECVYGWNRERLMVRSNVRGLSVGSGAKRFVGDARYLVKK</sequence>
<dbReference type="AlphaFoldDB" id="A0A7S0ZJ16"/>